<feature type="binding site" evidence="8">
    <location>
        <position position="6"/>
    </location>
    <ligand>
        <name>Mg(2+)</name>
        <dbReference type="ChEBI" id="CHEBI:18420"/>
    </ligand>
</feature>
<dbReference type="GO" id="GO:0090729">
    <property type="term" value="F:toxin activity"/>
    <property type="evidence" value="ECO:0007669"/>
    <property type="project" value="UniProtKB-KW"/>
</dbReference>
<feature type="binding site" evidence="8">
    <location>
        <position position="97"/>
    </location>
    <ligand>
        <name>Mg(2+)</name>
        <dbReference type="ChEBI" id="CHEBI:18420"/>
    </ligand>
</feature>
<dbReference type="InterPro" id="IPR050556">
    <property type="entry name" value="Type_II_TA_system_RNase"/>
</dbReference>
<comment type="similarity">
    <text evidence="7 8">Belongs to the PINc/VapC protein family.</text>
</comment>
<dbReference type="PANTHER" id="PTHR33653">
    <property type="entry name" value="RIBONUCLEASE VAPC2"/>
    <property type="match status" value="1"/>
</dbReference>
<dbReference type="Pfam" id="PF01850">
    <property type="entry name" value="PIN"/>
    <property type="match status" value="1"/>
</dbReference>
<evidence type="ECO:0000256" key="6">
    <source>
        <dbReference type="ARBA" id="ARBA00022842"/>
    </source>
</evidence>
<dbReference type="PANTHER" id="PTHR33653:SF1">
    <property type="entry name" value="RIBONUCLEASE VAPC2"/>
    <property type="match status" value="1"/>
</dbReference>
<dbReference type="SUPFAM" id="SSF88723">
    <property type="entry name" value="PIN domain-like"/>
    <property type="match status" value="1"/>
</dbReference>
<dbReference type="GO" id="GO:0000287">
    <property type="term" value="F:magnesium ion binding"/>
    <property type="evidence" value="ECO:0007669"/>
    <property type="project" value="UniProtKB-UniRule"/>
</dbReference>
<comment type="cofactor">
    <cofactor evidence="1 8">
        <name>Mg(2+)</name>
        <dbReference type="ChEBI" id="CHEBI:18420"/>
    </cofactor>
</comment>
<dbReference type="InterPro" id="IPR022907">
    <property type="entry name" value="VapC_family"/>
</dbReference>
<feature type="domain" description="PIN" evidence="9">
    <location>
        <begin position="4"/>
        <end position="123"/>
    </location>
</feature>
<evidence type="ECO:0000256" key="4">
    <source>
        <dbReference type="ARBA" id="ARBA00022723"/>
    </source>
</evidence>
<evidence type="ECO:0000256" key="3">
    <source>
        <dbReference type="ARBA" id="ARBA00022722"/>
    </source>
</evidence>
<evidence type="ECO:0000256" key="2">
    <source>
        <dbReference type="ARBA" id="ARBA00022649"/>
    </source>
</evidence>
<proteinExistence type="inferred from homology"/>
<dbReference type="HAMAP" id="MF_00265">
    <property type="entry name" value="VapC_Nob1"/>
    <property type="match status" value="1"/>
</dbReference>
<evidence type="ECO:0000259" key="9">
    <source>
        <dbReference type="Pfam" id="PF01850"/>
    </source>
</evidence>
<reference evidence="10" key="1">
    <citation type="submission" date="2020-01" db="EMBL/GenBank/DDBJ databases">
        <authorList>
            <person name="Meier V. D."/>
            <person name="Meier V D."/>
        </authorList>
    </citation>
    <scope>NUCLEOTIDE SEQUENCE</scope>
    <source>
        <strain evidence="10">HLG_WM_MAG_09</strain>
    </source>
</reference>
<dbReference type="Gene3D" id="3.40.50.1010">
    <property type="entry name" value="5'-nuclease"/>
    <property type="match status" value="1"/>
</dbReference>
<dbReference type="CDD" id="cd18753">
    <property type="entry name" value="PIN_VapC4-5_FitB-like"/>
    <property type="match status" value="1"/>
</dbReference>
<dbReference type="GO" id="GO:0016787">
    <property type="term" value="F:hydrolase activity"/>
    <property type="evidence" value="ECO:0007669"/>
    <property type="project" value="UniProtKB-KW"/>
</dbReference>
<keyword evidence="2 8" id="KW-1277">Toxin-antitoxin system</keyword>
<evidence type="ECO:0000313" key="10">
    <source>
        <dbReference type="EMBL" id="CAA6811958.1"/>
    </source>
</evidence>
<accession>A0A6S6SNK1</accession>
<keyword evidence="3 8" id="KW-0540">Nuclease</keyword>
<dbReference type="InterPro" id="IPR029060">
    <property type="entry name" value="PIN-like_dom_sf"/>
</dbReference>
<dbReference type="InterPro" id="IPR002716">
    <property type="entry name" value="PIN_dom"/>
</dbReference>
<keyword evidence="5 8" id="KW-0378">Hydrolase</keyword>
<evidence type="ECO:0000256" key="1">
    <source>
        <dbReference type="ARBA" id="ARBA00001946"/>
    </source>
</evidence>
<dbReference type="AlphaFoldDB" id="A0A6S6SNK1"/>
<dbReference type="EC" id="3.1.-.-" evidence="8"/>
<comment type="function">
    <text evidence="8">Toxic component of a toxin-antitoxin (TA) system. An RNase.</text>
</comment>
<name>A0A6S6SNK1_9GAMM</name>
<evidence type="ECO:0000256" key="5">
    <source>
        <dbReference type="ARBA" id="ARBA00022801"/>
    </source>
</evidence>
<keyword evidence="6 8" id="KW-0460">Magnesium</keyword>
<protein>
    <recommendedName>
        <fullName evidence="8">Ribonuclease VapC</fullName>
        <shortName evidence="8">RNase VapC</shortName>
        <ecNumber evidence="8">3.1.-.-</ecNumber>
    </recommendedName>
    <alternativeName>
        <fullName evidence="8">Toxin VapC</fullName>
    </alternativeName>
</protein>
<dbReference type="GO" id="GO:0004540">
    <property type="term" value="F:RNA nuclease activity"/>
    <property type="evidence" value="ECO:0007669"/>
    <property type="project" value="InterPro"/>
</dbReference>
<organism evidence="10">
    <name type="scientific">uncultured Thiotrichaceae bacterium</name>
    <dbReference type="NCBI Taxonomy" id="298394"/>
    <lineage>
        <taxon>Bacteria</taxon>
        <taxon>Pseudomonadati</taxon>
        <taxon>Pseudomonadota</taxon>
        <taxon>Gammaproteobacteria</taxon>
        <taxon>Thiotrichales</taxon>
        <taxon>Thiotrichaceae</taxon>
        <taxon>environmental samples</taxon>
    </lineage>
</organism>
<keyword evidence="4 8" id="KW-0479">Metal-binding</keyword>
<gene>
    <name evidence="8" type="primary">vapC</name>
    <name evidence="10" type="ORF">HELGO_WM33596</name>
</gene>
<evidence type="ECO:0000256" key="7">
    <source>
        <dbReference type="ARBA" id="ARBA00038093"/>
    </source>
</evidence>
<dbReference type="EMBL" id="CACVAT010000179">
    <property type="protein sequence ID" value="CAA6811958.1"/>
    <property type="molecule type" value="Genomic_DNA"/>
</dbReference>
<evidence type="ECO:0000256" key="8">
    <source>
        <dbReference type="HAMAP-Rule" id="MF_00265"/>
    </source>
</evidence>
<keyword evidence="8" id="KW-0800">Toxin</keyword>
<sequence>MKLLIDTNAYSDFMRGNDQAVQHVKNAEQLFMSPFVIGELLYGFRNGQLFERNKEQLDRFMTMPVVGLLPVTLSTSDRYSRIAADLRKKGHPIPTNDIWIAAHAMESGLELLSKDKHFKEVAGLVVRAL</sequence>